<evidence type="ECO:0000256" key="2">
    <source>
        <dbReference type="ARBA" id="ARBA00023015"/>
    </source>
</evidence>
<dbReference type="Gene3D" id="1.10.10.10">
    <property type="entry name" value="Winged helix-like DNA-binding domain superfamily/Winged helix DNA-binding domain"/>
    <property type="match status" value="1"/>
</dbReference>
<dbReference type="SUPFAM" id="SSF53850">
    <property type="entry name" value="Periplasmic binding protein-like II"/>
    <property type="match status" value="1"/>
</dbReference>
<gene>
    <name evidence="6" type="ORF">FAZ95_27830</name>
</gene>
<dbReference type="GO" id="GO:0003677">
    <property type="term" value="F:DNA binding"/>
    <property type="evidence" value="ECO:0007669"/>
    <property type="project" value="UniProtKB-KW"/>
</dbReference>
<dbReference type="InterPro" id="IPR058163">
    <property type="entry name" value="LysR-type_TF_proteobact-type"/>
</dbReference>
<dbReference type="RefSeq" id="WP_137335690.1">
    <property type="nucleotide sequence ID" value="NZ_CP040078.1"/>
</dbReference>
<dbReference type="Pfam" id="PF03466">
    <property type="entry name" value="LysR_substrate"/>
    <property type="match status" value="1"/>
</dbReference>
<evidence type="ECO:0000256" key="4">
    <source>
        <dbReference type="ARBA" id="ARBA00023163"/>
    </source>
</evidence>
<dbReference type="InterPro" id="IPR005119">
    <property type="entry name" value="LysR_subst-bd"/>
</dbReference>
<dbReference type="SUPFAM" id="SSF46785">
    <property type="entry name" value="Winged helix' DNA-binding domain"/>
    <property type="match status" value="1"/>
</dbReference>
<evidence type="ECO:0000256" key="1">
    <source>
        <dbReference type="ARBA" id="ARBA00009437"/>
    </source>
</evidence>
<keyword evidence="3" id="KW-0238">DNA-binding</keyword>
<dbReference type="InterPro" id="IPR036390">
    <property type="entry name" value="WH_DNA-bd_sf"/>
</dbReference>
<sequence>MRQDQLDGIVTFIAVAEENGFSAAAVKLGVSPSAVSQAIRHLEARVGLTLFNRNTRGTSLTEAGAAYFERVLPAVRELTLASEELGAVADRPAGLLRLTVARSGYMIVLQPILRRFLDQYPDIRLDVSIENSLVDIVGRGYDAGIRFGDLVERDMVAVKIGPPITAHVIASPEYVARHGLPRQPHDLLNHACICFRHSTSGQIERWSFEKEGETLELAVCGPLIVNDSAALVQAALDGIGIAYMINGYLERFLDDGRLVRVLADWSPPLAGFTLYYTDRRRVPPKLRALIDFLRQEEKAGTLYTEAFLR</sequence>
<evidence type="ECO:0000259" key="5">
    <source>
        <dbReference type="PROSITE" id="PS50931"/>
    </source>
</evidence>
<keyword evidence="7" id="KW-1185">Reference proteome</keyword>
<dbReference type="PRINTS" id="PR00039">
    <property type="entry name" value="HTHLYSR"/>
</dbReference>
<evidence type="ECO:0000256" key="3">
    <source>
        <dbReference type="ARBA" id="ARBA00023125"/>
    </source>
</evidence>
<dbReference type="PANTHER" id="PTHR30537:SF5">
    <property type="entry name" value="HTH-TYPE TRANSCRIPTIONAL ACTIVATOR TTDR-RELATED"/>
    <property type="match status" value="1"/>
</dbReference>
<evidence type="ECO:0000313" key="6">
    <source>
        <dbReference type="EMBL" id="QCP52919.1"/>
    </source>
</evidence>
<dbReference type="Proteomes" id="UP000298656">
    <property type="component" value="Chromosome 2"/>
</dbReference>
<accession>A0A4P8J362</accession>
<dbReference type="CDD" id="cd08474">
    <property type="entry name" value="PBP2_CrgA_like_5"/>
    <property type="match status" value="1"/>
</dbReference>
<organism evidence="6 7">
    <name type="scientific">Trinickia violacea</name>
    <dbReference type="NCBI Taxonomy" id="2571746"/>
    <lineage>
        <taxon>Bacteria</taxon>
        <taxon>Pseudomonadati</taxon>
        <taxon>Pseudomonadota</taxon>
        <taxon>Betaproteobacteria</taxon>
        <taxon>Burkholderiales</taxon>
        <taxon>Burkholderiaceae</taxon>
        <taxon>Trinickia</taxon>
    </lineage>
</organism>
<reference evidence="6 7" key="1">
    <citation type="submission" date="2019-05" db="EMBL/GenBank/DDBJ databases">
        <title>Burkholderia sp. DHOD12, isolated from subtropical forest soil.</title>
        <authorList>
            <person name="Gao Z.-H."/>
            <person name="Qiu L.-H."/>
        </authorList>
    </citation>
    <scope>NUCLEOTIDE SEQUENCE [LARGE SCALE GENOMIC DNA]</scope>
    <source>
        <strain evidence="6 7">DHOD12</strain>
    </source>
</reference>
<dbReference type="Gene3D" id="3.40.190.290">
    <property type="match status" value="1"/>
</dbReference>
<keyword evidence="2" id="KW-0805">Transcription regulation</keyword>
<feature type="domain" description="HTH lysR-type" evidence="5">
    <location>
        <begin position="1"/>
        <end position="61"/>
    </location>
</feature>
<dbReference type="InterPro" id="IPR000847">
    <property type="entry name" value="LysR_HTH_N"/>
</dbReference>
<dbReference type="KEGG" id="tvl:FAZ95_27830"/>
<dbReference type="AlphaFoldDB" id="A0A4P8J362"/>
<protein>
    <submittedName>
        <fullName evidence="6">LysR family transcriptional regulator</fullName>
    </submittedName>
</protein>
<dbReference type="OrthoDB" id="5525645at2"/>
<dbReference type="PANTHER" id="PTHR30537">
    <property type="entry name" value="HTH-TYPE TRANSCRIPTIONAL REGULATOR"/>
    <property type="match status" value="1"/>
</dbReference>
<dbReference type="GO" id="GO:0003700">
    <property type="term" value="F:DNA-binding transcription factor activity"/>
    <property type="evidence" value="ECO:0007669"/>
    <property type="project" value="InterPro"/>
</dbReference>
<keyword evidence="4" id="KW-0804">Transcription</keyword>
<dbReference type="InterPro" id="IPR036388">
    <property type="entry name" value="WH-like_DNA-bd_sf"/>
</dbReference>
<name>A0A4P8J362_9BURK</name>
<comment type="similarity">
    <text evidence="1">Belongs to the LysR transcriptional regulatory family.</text>
</comment>
<proteinExistence type="inferred from homology"/>
<dbReference type="FunFam" id="1.10.10.10:FF:000001">
    <property type="entry name" value="LysR family transcriptional regulator"/>
    <property type="match status" value="1"/>
</dbReference>
<evidence type="ECO:0000313" key="7">
    <source>
        <dbReference type="Proteomes" id="UP000298656"/>
    </source>
</evidence>
<dbReference type="PROSITE" id="PS50931">
    <property type="entry name" value="HTH_LYSR"/>
    <property type="match status" value="1"/>
</dbReference>
<dbReference type="EMBL" id="CP040078">
    <property type="protein sequence ID" value="QCP52919.1"/>
    <property type="molecule type" value="Genomic_DNA"/>
</dbReference>
<dbReference type="Pfam" id="PF00126">
    <property type="entry name" value="HTH_1"/>
    <property type="match status" value="1"/>
</dbReference>